<name>A0A4Y8MJ52_9BURK</name>
<reference evidence="1 2" key="1">
    <citation type="submission" date="2019-03" db="EMBL/GenBank/DDBJ databases">
        <title>Complete Genome Sequence of Paraburkholderia dipogonis ICMP 19430T, a Nitrogen-fixing Symbiont of the South African Invasive Legume Dipogon lignosus in New Zealand.</title>
        <authorList>
            <person name="De Meyer S.E."/>
        </authorList>
    </citation>
    <scope>NUCLEOTIDE SEQUENCE [LARGE SCALE GENOMIC DNA]</scope>
    <source>
        <strain evidence="1 2">ICMP 19430</strain>
    </source>
</reference>
<proteinExistence type="predicted"/>
<sequence>MCNPLLVATIASYFSNPRLSSQRDIPREFPRRDIAAKWKAVTPDFSEQFSRVEFPSELDDYAKESFSKLKREQSELIGELRPASLLARHGPVGLLKRAYIHFTQPVREVK</sequence>
<dbReference type="RefSeq" id="WP_134465995.1">
    <property type="nucleotide sequence ID" value="NZ_JBHMFL010000057.1"/>
</dbReference>
<organism evidence="1 2">
    <name type="scientific">Paraburkholderia dipogonis</name>
    <dbReference type="NCBI Taxonomy" id="1211383"/>
    <lineage>
        <taxon>Bacteria</taxon>
        <taxon>Pseudomonadati</taxon>
        <taxon>Pseudomonadota</taxon>
        <taxon>Betaproteobacteria</taxon>
        <taxon>Burkholderiales</taxon>
        <taxon>Burkholderiaceae</taxon>
        <taxon>Paraburkholderia</taxon>
    </lineage>
</organism>
<accession>A0A4Y8MJ52</accession>
<protein>
    <submittedName>
        <fullName evidence="1">Uncharacterized protein</fullName>
    </submittedName>
</protein>
<dbReference type="EMBL" id="SNVI01000005">
    <property type="protein sequence ID" value="TFE37469.1"/>
    <property type="molecule type" value="Genomic_DNA"/>
</dbReference>
<evidence type="ECO:0000313" key="1">
    <source>
        <dbReference type="EMBL" id="TFE37469.1"/>
    </source>
</evidence>
<gene>
    <name evidence="1" type="ORF">E2553_39085</name>
</gene>
<dbReference type="GeneID" id="97303929"/>
<dbReference type="AlphaFoldDB" id="A0A4Y8MJ52"/>
<evidence type="ECO:0000313" key="2">
    <source>
        <dbReference type="Proteomes" id="UP000297385"/>
    </source>
</evidence>
<dbReference type="Proteomes" id="UP000297385">
    <property type="component" value="Unassembled WGS sequence"/>
</dbReference>
<comment type="caution">
    <text evidence="1">The sequence shown here is derived from an EMBL/GenBank/DDBJ whole genome shotgun (WGS) entry which is preliminary data.</text>
</comment>